<evidence type="ECO:0000256" key="1">
    <source>
        <dbReference type="SAM" id="Phobius"/>
    </source>
</evidence>
<dbReference type="GO" id="GO:0080120">
    <property type="term" value="P:CAAX-box protein maturation"/>
    <property type="evidence" value="ECO:0007669"/>
    <property type="project" value="UniProtKB-ARBA"/>
</dbReference>
<comment type="caution">
    <text evidence="3">The sequence shown here is derived from an EMBL/GenBank/DDBJ whole genome shotgun (WGS) entry which is preliminary data.</text>
</comment>
<name>A0A2S7U6L3_9BACT</name>
<sequence>MYPLQTLIVGAILCFFWKNYSFRPSKGIFLGVILGVIGIALWILPSYLYDALGYTEETVGGLKYFGFAPRDDGFDPSVLIPEFGVAGYWGATIFRFLRAVVVVALVEELFWRGFLMRFLINPNGNYWKVPFGKPRLLSYLVITASFVLIHQPVDYLGALLFGSLMYWLAYRTKSLAACVVMHGVANLLMGIYALQFGEFGLW</sequence>
<dbReference type="NCBIfam" id="TIGR03008">
    <property type="entry name" value="pepcterm_CAAX"/>
    <property type="match status" value="1"/>
</dbReference>
<proteinExistence type="predicted"/>
<dbReference type="GO" id="GO:0006508">
    <property type="term" value="P:proteolysis"/>
    <property type="evidence" value="ECO:0007669"/>
    <property type="project" value="UniProtKB-KW"/>
</dbReference>
<dbReference type="EMBL" id="MQWA01000001">
    <property type="protein sequence ID" value="PQJ29952.1"/>
    <property type="molecule type" value="Genomic_DNA"/>
</dbReference>
<keyword evidence="1" id="KW-1133">Transmembrane helix</keyword>
<feature type="transmembrane region" description="Helical" evidence="1">
    <location>
        <begin position="28"/>
        <end position="49"/>
    </location>
</feature>
<protein>
    <submittedName>
        <fullName evidence="3">CAAX prenyl protease-related protein</fullName>
    </submittedName>
</protein>
<keyword evidence="3" id="KW-0645">Protease</keyword>
<gene>
    <name evidence="3" type="ORF">BSZ32_16660</name>
</gene>
<dbReference type="AlphaFoldDB" id="A0A2S7U6L3"/>
<dbReference type="Proteomes" id="UP000239907">
    <property type="component" value="Unassembled WGS sequence"/>
</dbReference>
<evidence type="ECO:0000259" key="2">
    <source>
        <dbReference type="Pfam" id="PF02517"/>
    </source>
</evidence>
<reference evidence="3 4" key="1">
    <citation type="submission" date="2016-12" db="EMBL/GenBank/DDBJ databases">
        <title>Study of bacterial adaptation to deep sea.</title>
        <authorList>
            <person name="Song J."/>
            <person name="Yoshizawa S."/>
            <person name="Kogure K."/>
        </authorList>
    </citation>
    <scope>NUCLEOTIDE SEQUENCE [LARGE SCALE GENOMIC DNA]</scope>
    <source>
        <strain evidence="3 4">SAORIC-165</strain>
    </source>
</reference>
<feature type="transmembrane region" description="Helical" evidence="1">
    <location>
        <begin position="136"/>
        <end position="168"/>
    </location>
</feature>
<accession>A0A2S7U6L3</accession>
<feature type="transmembrane region" description="Helical" evidence="1">
    <location>
        <begin position="174"/>
        <end position="194"/>
    </location>
</feature>
<feature type="domain" description="CAAX prenyl protease 2/Lysostaphin resistance protein A-like" evidence="2">
    <location>
        <begin position="92"/>
        <end position="188"/>
    </location>
</feature>
<keyword evidence="3" id="KW-0378">Hydrolase</keyword>
<dbReference type="Pfam" id="PF02517">
    <property type="entry name" value="Rce1-like"/>
    <property type="match status" value="1"/>
</dbReference>
<dbReference type="InterPro" id="IPR003675">
    <property type="entry name" value="Rce1/LyrA-like_dom"/>
</dbReference>
<keyword evidence="1" id="KW-0812">Transmembrane</keyword>
<dbReference type="OrthoDB" id="9787923at2"/>
<evidence type="ECO:0000313" key="4">
    <source>
        <dbReference type="Proteomes" id="UP000239907"/>
    </source>
</evidence>
<keyword evidence="1" id="KW-0472">Membrane</keyword>
<keyword evidence="4" id="KW-1185">Reference proteome</keyword>
<evidence type="ECO:0000313" key="3">
    <source>
        <dbReference type="EMBL" id="PQJ29952.1"/>
    </source>
</evidence>
<dbReference type="InterPro" id="IPR014346">
    <property type="entry name" value="Prenyl_protease-related"/>
</dbReference>
<dbReference type="GO" id="GO:0004175">
    <property type="term" value="F:endopeptidase activity"/>
    <property type="evidence" value="ECO:0007669"/>
    <property type="project" value="UniProtKB-ARBA"/>
</dbReference>
<organism evidence="3 4">
    <name type="scientific">Rubritalea profundi</name>
    <dbReference type="NCBI Taxonomy" id="1658618"/>
    <lineage>
        <taxon>Bacteria</taxon>
        <taxon>Pseudomonadati</taxon>
        <taxon>Verrucomicrobiota</taxon>
        <taxon>Verrucomicrobiia</taxon>
        <taxon>Verrucomicrobiales</taxon>
        <taxon>Rubritaleaceae</taxon>
        <taxon>Rubritalea</taxon>
    </lineage>
</organism>